<evidence type="ECO:0000256" key="1">
    <source>
        <dbReference type="ARBA" id="ARBA00023015"/>
    </source>
</evidence>
<proteinExistence type="predicted"/>
<evidence type="ECO:0000256" key="2">
    <source>
        <dbReference type="ARBA" id="ARBA00023125"/>
    </source>
</evidence>
<comment type="caution">
    <text evidence="6">The sequence shown here is derived from an EMBL/GenBank/DDBJ whole genome shotgun (WGS) entry which is preliminary data.</text>
</comment>
<dbReference type="GO" id="GO:0003700">
    <property type="term" value="F:DNA-binding transcription factor activity"/>
    <property type="evidence" value="ECO:0007669"/>
    <property type="project" value="InterPro"/>
</dbReference>
<dbReference type="Proteomes" id="UP000824193">
    <property type="component" value="Unassembled WGS sequence"/>
</dbReference>
<evidence type="ECO:0000256" key="3">
    <source>
        <dbReference type="ARBA" id="ARBA00023163"/>
    </source>
</evidence>
<dbReference type="PANTHER" id="PTHR43280:SF28">
    <property type="entry name" value="HTH-TYPE TRANSCRIPTIONAL ACTIVATOR RHAS"/>
    <property type="match status" value="1"/>
</dbReference>
<dbReference type="SUPFAM" id="SSF46689">
    <property type="entry name" value="Homeodomain-like"/>
    <property type="match status" value="1"/>
</dbReference>
<keyword evidence="1" id="KW-0805">Transcription regulation</keyword>
<dbReference type="AlphaFoldDB" id="A0A9D1V3Q0"/>
<sequence>MEDYKHVSLRDVIRIDRVVNASRLEIGKHYAFEGERHDFWEFQYAALGSSYIYTKNNFYELKQGQITFFRPGKFHVLYGNGRHGAELWVFSFRCASLLMEKFDELLISAPEECRQLMERIVDEAARGFDVTPHPQDGRILRRKATAPFGCEQLIKNRLEELMLLLFRSESGGRRPRGQDEVTPHQEPSGPAEEMRAYLQAHTHSTLSLGQLAEVFHISVTYAKKLYRAEYGVSPMADFHRMKIREAKKVLGSTDLPIREVASLFDFKNICYFSNFFKKHAGMTPTEYRRAQSGPAENE</sequence>
<dbReference type="PROSITE" id="PS01124">
    <property type="entry name" value="HTH_ARAC_FAMILY_2"/>
    <property type="match status" value="1"/>
</dbReference>
<feature type="domain" description="HTH araC/xylS-type" evidence="5">
    <location>
        <begin position="192"/>
        <end position="290"/>
    </location>
</feature>
<dbReference type="SMART" id="SM00342">
    <property type="entry name" value="HTH_ARAC"/>
    <property type="match status" value="1"/>
</dbReference>
<dbReference type="Gene3D" id="1.10.10.60">
    <property type="entry name" value="Homeodomain-like"/>
    <property type="match status" value="1"/>
</dbReference>
<keyword evidence="2" id="KW-0238">DNA-binding</keyword>
<feature type="region of interest" description="Disordered" evidence="4">
    <location>
        <begin position="170"/>
        <end position="192"/>
    </location>
</feature>
<feature type="compositionally biased region" description="Basic and acidic residues" evidence="4">
    <location>
        <begin position="170"/>
        <end position="183"/>
    </location>
</feature>
<name>A0A9D1V3Q0_9FIRM</name>
<organism evidence="6 7">
    <name type="scientific">Candidatus Allofournierella pullicola</name>
    <dbReference type="NCBI Taxonomy" id="2838596"/>
    <lineage>
        <taxon>Bacteria</taxon>
        <taxon>Bacillati</taxon>
        <taxon>Bacillota</taxon>
        <taxon>Clostridia</taxon>
        <taxon>Eubacteriales</taxon>
        <taxon>Oscillospiraceae</taxon>
        <taxon>Allofournierella</taxon>
    </lineage>
</organism>
<evidence type="ECO:0000313" key="6">
    <source>
        <dbReference type="EMBL" id="HIX05571.1"/>
    </source>
</evidence>
<reference evidence="6" key="2">
    <citation type="submission" date="2021-04" db="EMBL/GenBank/DDBJ databases">
        <authorList>
            <person name="Gilroy R."/>
        </authorList>
    </citation>
    <scope>NUCLEOTIDE SEQUENCE</scope>
    <source>
        <strain evidence="6">2239</strain>
    </source>
</reference>
<gene>
    <name evidence="6" type="ORF">H9865_05650</name>
</gene>
<keyword evidence="3" id="KW-0804">Transcription</keyword>
<dbReference type="InterPro" id="IPR009057">
    <property type="entry name" value="Homeodomain-like_sf"/>
</dbReference>
<dbReference type="EMBL" id="DXFW01000016">
    <property type="protein sequence ID" value="HIX05571.1"/>
    <property type="molecule type" value="Genomic_DNA"/>
</dbReference>
<dbReference type="GO" id="GO:0043565">
    <property type="term" value="F:sequence-specific DNA binding"/>
    <property type="evidence" value="ECO:0007669"/>
    <property type="project" value="InterPro"/>
</dbReference>
<evidence type="ECO:0000256" key="4">
    <source>
        <dbReference type="SAM" id="MobiDB-lite"/>
    </source>
</evidence>
<evidence type="ECO:0000313" key="7">
    <source>
        <dbReference type="Proteomes" id="UP000824193"/>
    </source>
</evidence>
<dbReference type="PANTHER" id="PTHR43280">
    <property type="entry name" value="ARAC-FAMILY TRANSCRIPTIONAL REGULATOR"/>
    <property type="match status" value="1"/>
</dbReference>
<reference evidence="6" key="1">
    <citation type="journal article" date="2021" name="PeerJ">
        <title>Extensive microbial diversity within the chicken gut microbiome revealed by metagenomics and culture.</title>
        <authorList>
            <person name="Gilroy R."/>
            <person name="Ravi A."/>
            <person name="Getino M."/>
            <person name="Pursley I."/>
            <person name="Horton D.L."/>
            <person name="Alikhan N.F."/>
            <person name="Baker D."/>
            <person name="Gharbi K."/>
            <person name="Hall N."/>
            <person name="Watson M."/>
            <person name="Adriaenssens E.M."/>
            <person name="Foster-Nyarko E."/>
            <person name="Jarju S."/>
            <person name="Secka A."/>
            <person name="Antonio M."/>
            <person name="Oren A."/>
            <person name="Chaudhuri R.R."/>
            <person name="La Ragione R."/>
            <person name="Hildebrand F."/>
            <person name="Pallen M.J."/>
        </authorList>
    </citation>
    <scope>NUCLEOTIDE SEQUENCE</scope>
    <source>
        <strain evidence="6">2239</strain>
    </source>
</reference>
<protein>
    <submittedName>
        <fullName evidence="6">AraC family transcriptional regulator</fullName>
    </submittedName>
</protein>
<dbReference type="Pfam" id="PF12833">
    <property type="entry name" value="HTH_18"/>
    <property type="match status" value="1"/>
</dbReference>
<dbReference type="InterPro" id="IPR018060">
    <property type="entry name" value="HTH_AraC"/>
</dbReference>
<dbReference type="InterPro" id="IPR037923">
    <property type="entry name" value="HTH-like"/>
</dbReference>
<evidence type="ECO:0000259" key="5">
    <source>
        <dbReference type="PROSITE" id="PS01124"/>
    </source>
</evidence>
<dbReference type="SUPFAM" id="SSF51215">
    <property type="entry name" value="Regulatory protein AraC"/>
    <property type="match status" value="1"/>
</dbReference>
<accession>A0A9D1V3Q0</accession>